<dbReference type="PANTHER" id="PTHR43651:SF11">
    <property type="entry name" value="MALTO-OLIGOSYLTREHALOSE TREHALOHYDROLASE"/>
    <property type="match status" value="1"/>
</dbReference>
<evidence type="ECO:0000256" key="8">
    <source>
        <dbReference type="ARBA" id="ARBA00023277"/>
    </source>
</evidence>
<dbReference type="UniPathway" id="UPA00299"/>
<evidence type="ECO:0000256" key="16">
    <source>
        <dbReference type="PIRSR" id="PIRSR006337-3"/>
    </source>
</evidence>
<evidence type="ECO:0000256" key="7">
    <source>
        <dbReference type="ARBA" id="ARBA00022801"/>
    </source>
</evidence>
<dbReference type="Gene3D" id="3.20.20.80">
    <property type="entry name" value="Glycosidases"/>
    <property type="match status" value="1"/>
</dbReference>
<dbReference type="Gene3D" id="1.10.10.760">
    <property type="entry name" value="E-set domains of sugar-utilizing enzymes"/>
    <property type="match status" value="1"/>
</dbReference>
<evidence type="ECO:0000256" key="2">
    <source>
        <dbReference type="ARBA" id="ARBA00005199"/>
    </source>
</evidence>
<dbReference type="SUPFAM" id="SSF51445">
    <property type="entry name" value="(Trans)glycosidases"/>
    <property type="match status" value="1"/>
</dbReference>
<feature type="active site" description="Nucleophile" evidence="15">
    <location>
        <position position="262"/>
    </location>
</feature>
<dbReference type="GO" id="GO:0005737">
    <property type="term" value="C:cytoplasm"/>
    <property type="evidence" value="ECO:0007669"/>
    <property type="project" value="UniProtKB-SubCell"/>
</dbReference>
<dbReference type="PANTHER" id="PTHR43651">
    <property type="entry name" value="1,4-ALPHA-GLUCAN-BRANCHING ENZYME"/>
    <property type="match status" value="1"/>
</dbReference>
<dbReference type="Gene3D" id="2.60.40.1180">
    <property type="entry name" value="Golgi alpha-mannosidase II"/>
    <property type="match status" value="1"/>
</dbReference>
<evidence type="ECO:0000256" key="12">
    <source>
        <dbReference type="ARBA" id="ARBA00034013"/>
    </source>
</evidence>
<feature type="domain" description="Glycosyl hydrolase family 13 catalytic" evidence="17">
    <location>
        <begin position="118"/>
        <end position="456"/>
    </location>
</feature>
<evidence type="ECO:0000256" key="4">
    <source>
        <dbReference type="ARBA" id="ARBA00012268"/>
    </source>
</evidence>
<dbReference type="SUPFAM" id="SSF81296">
    <property type="entry name" value="E set domains"/>
    <property type="match status" value="1"/>
</dbReference>
<accession>A0A4R2C9R4</accession>
<evidence type="ECO:0000256" key="10">
    <source>
        <dbReference type="ARBA" id="ARBA00032057"/>
    </source>
</evidence>
<organism evidence="18 19">
    <name type="scientific">Shinella granuli</name>
    <dbReference type="NCBI Taxonomy" id="323621"/>
    <lineage>
        <taxon>Bacteria</taxon>
        <taxon>Pseudomonadati</taxon>
        <taxon>Pseudomonadota</taxon>
        <taxon>Alphaproteobacteria</taxon>
        <taxon>Hyphomicrobiales</taxon>
        <taxon>Rhizobiaceae</taxon>
        <taxon>Shinella</taxon>
    </lineage>
</organism>
<dbReference type="EC" id="3.2.1.141" evidence="4 13"/>
<dbReference type="CDD" id="cd02853">
    <property type="entry name" value="E_set_MTHase_like_N"/>
    <property type="match status" value="1"/>
</dbReference>
<keyword evidence="19" id="KW-1185">Reference proteome</keyword>
<feature type="active site" description="Proton donor" evidence="15">
    <location>
        <position position="297"/>
    </location>
</feature>
<dbReference type="Gene3D" id="2.60.40.10">
    <property type="entry name" value="Immunoglobulins"/>
    <property type="match status" value="1"/>
</dbReference>
<evidence type="ECO:0000313" key="18">
    <source>
        <dbReference type="EMBL" id="TCN36823.1"/>
    </source>
</evidence>
<evidence type="ECO:0000256" key="6">
    <source>
        <dbReference type="ARBA" id="ARBA00022490"/>
    </source>
</evidence>
<dbReference type="InterPro" id="IPR017853">
    <property type="entry name" value="GH"/>
</dbReference>
<evidence type="ECO:0000256" key="1">
    <source>
        <dbReference type="ARBA" id="ARBA00004496"/>
    </source>
</evidence>
<dbReference type="CDD" id="cd11325">
    <property type="entry name" value="AmyAc_GTHase"/>
    <property type="match status" value="1"/>
</dbReference>
<evidence type="ECO:0000313" key="19">
    <source>
        <dbReference type="Proteomes" id="UP000295351"/>
    </source>
</evidence>
<comment type="similarity">
    <text evidence="3 14">Belongs to the glycosyl hydrolase 13 family.</text>
</comment>
<dbReference type="NCBIfam" id="TIGR02402">
    <property type="entry name" value="trehalose_TreZ"/>
    <property type="match status" value="1"/>
</dbReference>
<dbReference type="RefSeq" id="WP_133036357.1">
    <property type="nucleotide sequence ID" value="NZ_BAABEI010000004.1"/>
</dbReference>
<keyword evidence="8" id="KW-0119">Carbohydrate metabolism</keyword>
<proteinExistence type="inferred from homology"/>
<evidence type="ECO:0000256" key="3">
    <source>
        <dbReference type="ARBA" id="ARBA00008061"/>
    </source>
</evidence>
<dbReference type="GO" id="GO:0005992">
    <property type="term" value="P:trehalose biosynthetic process"/>
    <property type="evidence" value="ECO:0007669"/>
    <property type="project" value="UniProtKB-UniRule"/>
</dbReference>
<name>A0A4R2C9R4_SHIGR</name>
<protein>
    <recommendedName>
        <fullName evidence="5 13">Malto-oligosyltrehalose trehalohydrolase</fullName>
        <shortName evidence="14">MTHase</shortName>
        <ecNumber evidence="4 13">3.2.1.141</ecNumber>
    </recommendedName>
    <alternativeName>
        <fullName evidence="11 14">4-alpha-D-((1-&gt;4)-alpha-D-glucano)trehalose trehalohydrolase</fullName>
    </alternativeName>
    <alternativeName>
        <fullName evidence="10 14">Maltooligosyl trehalose trehalohydrolase</fullName>
    </alternativeName>
</protein>
<dbReference type="InterPro" id="IPR014756">
    <property type="entry name" value="Ig_E-set"/>
</dbReference>
<dbReference type="Proteomes" id="UP000295351">
    <property type="component" value="Unassembled WGS sequence"/>
</dbReference>
<evidence type="ECO:0000256" key="11">
    <source>
        <dbReference type="ARBA" id="ARBA00033284"/>
    </source>
</evidence>
<evidence type="ECO:0000256" key="5">
    <source>
        <dbReference type="ARBA" id="ARBA00015938"/>
    </source>
</evidence>
<evidence type="ECO:0000256" key="9">
    <source>
        <dbReference type="ARBA" id="ARBA00023295"/>
    </source>
</evidence>
<sequence length="607" mass="67067">MTQTSSTLGRWGPSLLEDGRVQFRLWAPAEETVTLLVGGNEIAMRPAGEGWHTAETDLARPGDRYSFRLPDGLVIPDPASHAQEKGVEGPSIVVDHASHAWQHPGWKGRPWEEAVLYELHIGTFTPEGTFRAAIDRLAHVRDVGITAIEIMPVAHFAGRRGWGYDGVLHYAPHNAYGTPDDLRALVDAAHGHGIMVLLDVVYNHFGPVGNILPRIAPAFFHPERHTPWGAALAFEQEPVRRYFIDNALQWIVDYRFDGLRLDATEEISDESEKHVLIEMAETVRQAVPDRPVHLVVEDQLSRKSLLNRDGGVVRHYTAGWNDAFHHALHVVATGERQGHYAPFAENTTALLREATAKGFVHADRNQDRVGPAPQDRLPPQVNVNFLQNHDQVGNRAFGDRLTQIADPALFDVMTAMLLLAPPAPMLFMGEEYGEERPFLFFADFTGDLAQAVRQGRKQEAEKFGGLETDKTLDDLPDPIAEETMRRSTLDWSRAASPDGRRRMDFVRYLIRLRQAHVAPLLSAAAAPQILPAEDGVLAVDWHFSAGTLRLRVNLTTERKAWPAAGGETIFERGADGAAGPAIAVTIDRAGKPPRGAAIGTKVPLVCF</sequence>
<keyword evidence="9 14" id="KW-0326">Glycosidase</keyword>
<dbReference type="InterPro" id="IPR013780">
    <property type="entry name" value="Glyco_hydro_b"/>
</dbReference>
<dbReference type="InterPro" id="IPR012768">
    <property type="entry name" value="Trehalose_TreZ"/>
</dbReference>
<comment type="catalytic activity">
    <reaction evidence="12 14">
        <text>hydrolysis of (1-&gt;4)-alpha-D-glucosidic linkage in 4-alpha-D-[(1-&gt;4)-alpha-D-glucanosyl]n trehalose to yield trehalose and (1-&gt;4)-alpha-D-glucan.</text>
        <dbReference type="EC" id="3.2.1.141"/>
    </reaction>
</comment>
<comment type="caution">
    <text evidence="18">The sequence shown here is derived from an EMBL/GenBank/DDBJ whole genome shotgun (WGS) entry which is preliminary data.</text>
</comment>
<dbReference type="PIRSF" id="PIRSF006337">
    <property type="entry name" value="Trehalose_TreZ"/>
    <property type="match status" value="1"/>
</dbReference>
<dbReference type="GO" id="GO:0033942">
    <property type="term" value="F:4-alpha-D-(1-&gt;4)-alpha-D-glucanotrehalose trehalohydrolase activity"/>
    <property type="evidence" value="ECO:0007669"/>
    <property type="project" value="UniProtKB-EC"/>
</dbReference>
<keyword evidence="6" id="KW-0963">Cytoplasm</keyword>
<feature type="site" description="Transition state stabilizer" evidence="16">
    <location>
        <position position="390"/>
    </location>
</feature>
<gene>
    <name evidence="18" type="ORF">EV665_12486</name>
</gene>
<evidence type="ECO:0000259" key="17">
    <source>
        <dbReference type="SMART" id="SM00642"/>
    </source>
</evidence>
<dbReference type="InterPro" id="IPR006047">
    <property type="entry name" value="GH13_cat_dom"/>
</dbReference>
<evidence type="ECO:0000256" key="15">
    <source>
        <dbReference type="PIRSR" id="PIRSR006337-1"/>
    </source>
</evidence>
<dbReference type="InterPro" id="IPR013783">
    <property type="entry name" value="Ig-like_fold"/>
</dbReference>
<dbReference type="EMBL" id="SLVX01000024">
    <property type="protein sequence ID" value="TCN36823.1"/>
    <property type="molecule type" value="Genomic_DNA"/>
</dbReference>
<comment type="pathway">
    <text evidence="2 14">Glycan biosynthesis; trehalose biosynthesis.</text>
</comment>
<keyword evidence="7 14" id="KW-0378">Hydrolase</keyword>
<evidence type="ECO:0000256" key="13">
    <source>
        <dbReference type="NCBIfam" id="TIGR02402"/>
    </source>
</evidence>
<dbReference type="SMART" id="SM00642">
    <property type="entry name" value="Aamy"/>
    <property type="match status" value="1"/>
</dbReference>
<comment type="subcellular location">
    <subcellularLocation>
        <location evidence="1 15">Cytoplasm</location>
    </subcellularLocation>
</comment>
<dbReference type="AlphaFoldDB" id="A0A4R2C9R4"/>
<dbReference type="InterPro" id="IPR044901">
    <property type="entry name" value="Trehalose_TreZ_E-set_sf"/>
</dbReference>
<evidence type="ECO:0000256" key="14">
    <source>
        <dbReference type="PIRNR" id="PIRNR006337"/>
    </source>
</evidence>
<dbReference type="Pfam" id="PF00128">
    <property type="entry name" value="Alpha-amylase"/>
    <property type="match status" value="1"/>
</dbReference>
<reference evidence="18 19" key="1">
    <citation type="submission" date="2019-03" db="EMBL/GenBank/DDBJ databases">
        <title>Genomic Encyclopedia of Type Strains, Phase IV (KMG-IV): sequencing the most valuable type-strain genomes for metagenomic binning, comparative biology and taxonomic classification.</title>
        <authorList>
            <person name="Goeker M."/>
        </authorList>
    </citation>
    <scope>NUCLEOTIDE SEQUENCE [LARGE SCALE GENOMIC DNA]</scope>
    <source>
        <strain evidence="18 19">DSM 18401</strain>
    </source>
</reference>